<reference evidence="5 6" key="1">
    <citation type="submission" date="2019-03" db="EMBL/GenBank/DDBJ databases">
        <title>Genomic Encyclopedia of Type Strains, Phase IV (KMG-IV): sequencing the most valuable type-strain genomes for metagenomic binning, comparative biology and taxonomic classification.</title>
        <authorList>
            <person name="Goeker M."/>
        </authorList>
    </citation>
    <scope>NUCLEOTIDE SEQUENCE [LARGE SCALE GENOMIC DNA]</scope>
    <source>
        <strain evidence="5 6">DSM 19377</strain>
    </source>
</reference>
<keyword evidence="2" id="KW-1133">Transmembrane helix</keyword>
<feature type="transmembrane region" description="Helical" evidence="2">
    <location>
        <begin position="179"/>
        <end position="199"/>
    </location>
</feature>
<keyword evidence="3" id="KW-0732">Signal</keyword>
<sequence>MKKIISILSIMFVFTLTVANIASAHVTVSPDKVAKDSYQVFTLRVPTEEDVPTIKVKVTIPKGVDISRFEPKAGWSYKIEKDNTGKIISVTWTAENNGLTSTEFGEFKMQGKVSADADKLVWKAYQTYKGGKVVKWIQAEDGDHPASVTKVGASAADSHNSSDPQTDSTKTGDSNSSQWPLYLSIAAVILSIIALITGLSKRK</sequence>
<evidence type="ECO:0000256" key="3">
    <source>
        <dbReference type="SAM" id="SignalP"/>
    </source>
</evidence>
<feature type="region of interest" description="Disordered" evidence="1">
    <location>
        <begin position="147"/>
        <end position="176"/>
    </location>
</feature>
<dbReference type="InterPro" id="IPR012533">
    <property type="entry name" value="YcnI-copper_dom"/>
</dbReference>
<name>A0A4R2NF66_9BACL</name>
<evidence type="ECO:0000259" key="4">
    <source>
        <dbReference type="Pfam" id="PF07987"/>
    </source>
</evidence>
<dbReference type="InterPro" id="IPR038507">
    <property type="entry name" value="YcnI-like_sf"/>
</dbReference>
<dbReference type="OrthoDB" id="69896at2"/>
<organism evidence="5 6">
    <name type="scientific">Scopulibacillus darangshiensis</name>
    <dbReference type="NCBI Taxonomy" id="442528"/>
    <lineage>
        <taxon>Bacteria</taxon>
        <taxon>Bacillati</taxon>
        <taxon>Bacillota</taxon>
        <taxon>Bacilli</taxon>
        <taxon>Bacillales</taxon>
        <taxon>Sporolactobacillaceae</taxon>
        <taxon>Scopulibacillus</taxon>
    </lineage>
</organism>
<evidence type="ECO:0000313" key="6">
    <source>
        <dbReference type="Proteomes" id="UP000295416"/>
    </source>
</evidence>
<protein>
    <submittedName>
        <fullName evidence="5">Uncharacterized protein YcnI</fullName>
    </submittedName>
</protein>
<dbReference type="EMBL" id="SLXK01000058">
    <property type="protein sequence ID" value="TCP19755.1"/>
    <property type="molecule type" value="Genomic_DNA"/>
</dbReference>
<dbReference type="Gene3D" id="2.60.40.2230">
    <property type="entry name" value="Uncharacterised protein YcnI-like PF07987, DUF1775"/>
    <property type="match status" value="1"/>
</dbReference>
<proteinExistence type="predicted"/>
<gene>
    <name evidence="5" type="ORF">EV207_15813</name>
</gene>
<dbReference type="Pfam" id="PF07987">
    <property type="entry name" value="DUF1775"/>
    <property type="match status" value="1"/>
</dbReference>
<evidence type="ECO:0000313" key="5">
    <source>
        <dbReference type="EMBL" id="TCP19755.1"/>
    </source>
</evidence>
<feature type="compositionally biased region" description="Polar residues" evidence="1">
    <location>
        <begin position="157"/>
        <end position="176"/>
    </location>
</feature>
<comment type="caution">
    <text evidence="5">The sequence shown here is derived from an EMBL/GenBank/DDBJ whole genome shotgun (WGS) entry which is preliminary data.</text>
</comment>
<keyword evidence="2" id="KW-0472">Membrane</keyword>
<feature type="chain" id="PRO_5020631665" evidence="3">
    <location>
        <begin position="25"/>
        <end position="203"/>
    </location>
</feature>
<feature type="domain" description="YncI copper-binding" evidence="4">
    <location>
        <begin position="25"/>
        <end position="147"/>
    </location>
</feature>
<accession>A0A4R2NF66</accession>
<evidence type="ECO:0000256" key="1">
    <source>
        <dbReference type="SAM" id="MobiDB-lite"/>
    </source>
</evidence>
<evidence type="ECO:0000256" key="2">
    <source>
        <dbReference type="SAM" id="Phobius"/>
    </source>
</evidence>
<dbReference type="AlphaFoldDB" id="A0A4R2NF66"/>
<keyword evidence="6" id="KW-1185">Reference proteome</keyword>
<dbReference type="RefSeq" id="WP_132748234.1">
    <property type="nucleotide sequence ID" value="NZ_SLXK01000058.1"/>
</dbReference>
<dbReference type="CDD" id="cd08545">
    <property type="entry name" value="YcnI_like"/>
    <property type="match status" value="1"/>
</dbReference>
<keyword evidence="2" id="KW-0812">Transmembrane</keyword>
<feature type="signal peptide" evidence="3">
    <location>
        <begin position="1"/>
        <end position="24"/>
    </location>
</feature>
<dbReference type="Proteomes" id="UP000295416">
    <property type="component" value="Unassembled WGS sequence"/>
</dbReference>